<organism evidence="1">
    <name type="scientific">Lentimicrobium saccharophilum</name>
    <dbReference type="NCBI Taxonomy" id="1678841"/>
    <lineage>
        <taxon>Bacteria</taxon>
        <taxon>Pseudomonadati</taxon>
        <taxon>Bacteroidota</taxon>
        <taxon>Bacteroidia</taxon>
        <taxon>Bacteroidales</taxon>
        <taxon>Lentimicrobiaceae</taxon>
        <taxon>Lentimicrobium</taxon>
    </lineage>
</organism>
<dbReference type="Proteomes" id="UP000053091">
    <property type="component" value="Unassembled WGS sequence"/>
</dbReference>
<evidence type="ECO:0000313" key="2">
    <source>
        <dbReference type="Proteomes" id="UP000053091"/>
    </source>
</evidence>
<dbReference type="EMBL" id="DF968182">
    <property type="protein sequence ID" value="GAP41890.1"/>
    <property type="molecule type" value="Genomic_DNA"/>
</dbReference>
<accession>A0A0S7BUX1</accession>
<gene>
    <name evidence="1" type="ORF">TBC1_1116</name>
</gene>
<evidence type="ECO:0000313" key="1">
    <source>
        <dbReference type="EMBL" id="GAP41890.1"/>
    </source>
</evidence>
<dbReference type="STRING" id="1678841.TBC1_1116"/>
<name>A0A0S7BUX1_9BACT</name>
<dbReference type="AlphaFoldDB" id="A0A0S7BUX1"/>
<sequence>MKLKKIPYNILNIINLHNKSRKFQHIQTIVIKSTMGLFDQQIRKNYYQYSSYQQYLQFHHR</sequence>
<reference evidence="1" key="1">
    <citation type="journal article" date="2015" name="Genome Announc.">
        <title>Draft Genome Sequence of Bacteroidales Strain TBC1, a Novel Isolate from a Methanogenic Wastewater Treatment System.</title>
        <authorList>
            <person name="Tourlousse D.M."/>
            <person name="Matsuura N."/>
            <person name="Sun L."/>
            <person name="Toyonaga M."/>
            <person name="Kuroda K."/>
            <person name="Ohashi A."/>
            <person name="Cruz R."/>
            <person name="Yamaguchi T."/>
            <person name="Sekiguchi Y."/>
        </authorList>
    </citation>
    <scope>NUCLEOTIDE SEQUENCE [LARGE SCALE GENOMIC DNA]</scope>
    <source>
        <strain evidence="1">TBC1</strain>
    </source>
</reference>
<proteinExistence type="predicted"/>
<keyword evidence="2" id="KW-1185">Reference proteome</keyword>
<protein>
    <submittedName>
        <fullName evidence="1">Uncharacterized protein</fullName>
    </submittedName>
</protein>